<evidence type="ECO:0000313" key="9">
    <source>
        <dbReference type="Proteomes" id="UP001215280"/>
    </source>
</evidence>
<dbReference type="PANTHER" id="PTHR43004">
    <property type="entry name" value="TRK SYSTEM POTASSIUM UPTAKE PROTEIN"/>
    <property type="match status" value="1"/>
</dbReference>
<dbReference type="Gene3D" id="3.40.30.20">
    <property type="match status" value="1"/>
</dbReference>
<comment type="cofactor">
    <cofactor evidence="1">
        <name>FAD</name>
        <dbReference type="ChEBI" id="CHEBI:57692"/>
    </cofactor>
</comment>
<protein>
    <submittedName>
        <fullName evidence="8">FAD binding domain-containing protein</fullName>
    </submittedName>
</protein>
<keyword evidence="3" id="KW-0285">Flavoprotein</keyword>
<keyword evidence="5" id="KW-0560">Oxidoreductase</keyword>
<comment type="similarity">
    <text evidence="2">Belongs to the PheA/TfdB FAD monooxygenase family.</text>
</comment>
<comment type="caution">
    <text evidence="8">The sequence shown here is derived from an EMBL/GenBank/DDBJ whole genome shotgun (WGS) entry which is preliminary data.</text>
</comment>
<dbReference type="InterPro" id="IPR050641">
    <property type="entry name" value="RIFMO-like"/>
</dbReference>
<dbReference type="SUPFAM" id="SSF52833">
    <property type="entry name" value="Thioredoxin-like"/>
    <property type="match status" value="1"/>
</dbReference>
<dbReference type="GO" id="GO:0071949">
    <property type="term" value="F:FAD binding"/>
    <property type="evidence" value="ECO:0007669"/>
    <property type="project" value="InterPro"/>
</dbReference>
<evidence type="ECO:0000259" key="6">
    <source>
        <dbReference type="Pfam" id="PF01494"/>
    </source>
</evidence>
<evidence type="ECO:0000256" key="5">
    <source>
        <dbReference type="ARBA" id="ARBA00023002"/>
    </source>
</evidence>
<dbReference type="SUPFAM" id="SSF51905">
    <property type="entry name" value="FAD/NAD(P)-binding domain"/>
    <property type="match status" value="1"/>
</dbReference>
<gene>
    <name evidence="8" type="ORF">DFH07DRAFT_798138</name>
</gene>
<feature type="domain" description="FAD-binding" evidence="6">
    <location>
        <begin position="5"/>
        <end position="352"/>
    </location>
</feature>
<dbReference type="InterPro" id="IPR002938">
    <property type="entry name" value="FAD-bd"/>
</dbReference>
<dbReference type="GO" id="GO:0016709">
    <property type="term" value="F:oxidoreductase activity, acting on paired donors, with incorporation or reduction of molecular oxygen, NAD(P)H as one donor, and incorporation of one atom of oxygen"/>
    <property type="evidence" value="ECO:0007669"/>
    <property type="project" value="UniProtKB-ARBA"/>
</dbReference>
<dbReference type="Gene3D" id="3.50.50.60">
    <property type="entry name" value="FAD/NAD(P)-binding domain"/>
    <property type="match status" value="1"/>
</dbReference>
<dbReference type="Pfam" id="PF01494">
    <property type="entry name" value="FAD_binding_3"/>
    <property type="match status" value="1"/>
</dbReference>
<evidence type="ECO:0000256" key="1">
    <source>
        <dbReference type="ARBA" id="ARBA00001974"/>
    </source>
</evidence>
<dbReference type="InterPro" id="IPR036249">
    <property type="entry name" value="Thioredoxin-like_sf"/>
</dbReference>
<dbReference type="AlphaFoldDB" id="A0AAD7NVI0"/>
<evidence type="ECO:0000313" key="8">
    <source>
        <dbReference type="EMBL" id="KAJ7776902.1"/>
    </source>
</evidence>
<reference evidence="8" key="1">
    <citation type="submission" date="2023-03" db="EMBL/GenBank/DDBJ databases">
        <title>Massive genome expansion in bonnet fungi (Mycena s.s.) driven by repeated elements and novel gene families across ecological guilds.</title>
        <authorList>
            <consortium name="Lawrence Berkeley National Laboratory"/>
            <person name="Harder C.B."/>
            <person name="Miyauchi S."/>
            <person name="Viragh M."/>
            <person name="Kuo A."/>
            <person name="Thoen E."/>
            <person name="Andreopoulos B."/>
            <person name="Lu D."/>
            <person name="Skrede I."/>
            <person name="Drula E."/>
            <person name="Henrissat B."/>
            <person name="Morin E."/>
            <person name="Kohler A."/>
            <person name="Barry K."/>
            <person name="LaButti K."/>
            <person name="Morin E."/>
            <person name="Salamov A."/>
            <person name="Lipzen A."/>
            <person name="Mereny Z."/>
            <person name="Hegedus B."/>
            <person name="Baldrian P."/>
            <person name="Stursova M."/>
            <person name="Weitz H."/>
            <person name="Taylor A."/>
            <person name="Grigoriev I.V."/>
            <person name="Nagy L.G."/>
            <person name="Martin F."/>
            <person name="Kauserud H."/>
        </authorList>
    </citation>
    <scope>NUCLEOTIDE SEQUENCE</scope>
    <source>
        <strain evidence="8">CBHHK188m</strain>
    </source>
</reference>
<dbReference type="Pfam" id="PF07976">
    <property type="entry name" value="Phe_hydrox_dim"/>
    <property type="match status" value="1"/>
</dbReference>
<dbReference type="Gene3D" id="3.30.70.2450">
    <property type="match status" value="1"/>
</dbReference>
<keyword evidence="9" id="KW-1185">Reference proteome</keyword>
<proteinExistence type="inferred from homology"/>
<evidence type="ECO:0000256" key="3">
    <source>
        <dbReference type="ARBA" id="ARBA00022630"/>
    </source>
</evidence>
<dbReference type="PANTHER" id="PTHR43004:SF19">
    <property type="entry name" value="BINDING MONOOXYGENASE, PUTATIVE (JCVI)-RELATED"/>
    <property type="match status" value="1"/>
</dbReference>
<keyword evidence="4" id="KW-0274">FAD</keyword>
<dbReference type="InterPro" id="IPR038220">
    <property type="entry name" value="PHOX_C_sf"/>
</dbReference>
<evidence type="ECO:0000256" key="4">
    <source>
        <dbReference type="ARBA" id="ARBA00022827"/>
    </source>
</evidence>
<dbReference type="InterPro" id="IPR012941">
    <property type="entry name" value="Phe_hydrox_C_dim_dom"/>
</dbReference>
<evidence type="ECO:0000256" key="2">
    <source>
        <dbReference type="ARBA" id="ARBA00007801"/>
    </source>
</evidence>
<dbReference type="InterPro" id="IPR036188">
    <property type="entry name" value="FAD/NAD-bd_sf"/>
</dbReference>
<accession>A0AAD7NVI0</accession>
<dbReference type="EMBL" id="JARJLG010000011">
    <property type="protein sequence ID" value="KAJ7776902.1"/>
    <property type="molecule type" value="Genomic_DNA"/>
</dbReference>
<evidence type="ECO:0000259" key="7">
    <source>
        <dbReference type="Pfam" id="PF07976"/>
    </source>
</evidence>
<sequence>MSQPSVLIAGAGPAGLILAFFLRKSDVPVRIIDKERTHRIGSRGAGIMPRTLEMYATLGVLDDILAGAGTMVPTAVYDPGELVPKATVPLITYQEPTPNVPHPNPATLSQDRHEEILRAHLAKLSCTVELGAELRSFEQSADNVVATIIKTGADGTESEETATFEWLVGTDGARSVVRHQLGLSFLGETNKETAMTLGDLPVEGLDPGFWHMWNVGSKLILLRPNDKSGKVFSFMYGGRPEHFANKALTSADFAEEFYKLTGRQDVKFGEATWISNYTENIRMVDTMREGRVFLAGDAAHCHSPSGGQGLNSSVQDAANLGWKLALVHQGLAPSALLDTYAEERLRVIARMLGLTTARSKETIHNVGTKDFKMTSHGDIMRMLTVNYRGSSIISEEPGAVAEQSDAYTEGAGAGGRVQATYRAPDAPELLPAGTQDAPTRLFAVFNPAAHTVLVFGGDPATRGPVITALGRIVPGVARAVLLLGEGEASPSDAAGFAAVLEDRAGHAYKGYGVDSKDLTVVVVRPDGVVGLVSSNAGGVEQYFQRILNAA</sequence>
<dbReference type="Proteomes" id="UP001215280">
    <property type="component" value="Unassembled WGS sequence"/>
</dbReference>
<dbReference type="PRINTS" id="PR00420">
    <property type="entry name" value="RNGMNOXGNASE"/>
</dbReference>
<feature type="domain" description="Phenol hydroxylase-like C-terminal dimerisation" evidence="7">
    <location>
        <begin position="501"/>
        <end position="547"/>
    </location>
</feature>
<organism evidence="8 9">
    <name type="scientific">Mycena maculata</name>
    <dbReference type="NCBI Taxonomy" id="230809"/>
    <lineage>
        <taxon>Eukaryota</taxon>
        <taxon>Fungi</taxon>
        <taxon>Dikarya</taxon>
        <taxon>Basidiomycota</taxon>
        <taxon>Agaricomycotina</taxon>
        <taxon>Agaricomycetes</taxon>
        <taxon>Agaricomycetidae</taxon>
        <taxon>Agaricales</taxon>
        <taxon>Marasmiineae</taxon>
        <taxon>Mycenaceae</taxon>
        <taxon>Mycena</taxon>
    </lineage>
</organism>
<name>A0AAD7NVI0_9AGAR</name>